<organism evidence="1 2">
    <name type="scientific">Fasciolopsis buskii</name>
    <dbReference type="NCBI Taxonomy" id="27845"/>
    <lineage>
        <taxon>Eukaryota</taxon>
        <taxon>Metazoa</taxon>
        <taxon>Spiralia</taxon>
        <taxon>Lophotrochozoa</taxon>
        <taxon>Platyhelminthes</taxon>
        <taxon>Trematoda</taxon>
        <taxon>Digenea</taxon>
        <taxon>Plagiorchiida</taxon>
        <taxon>Echinostomata</taxon>
        <taxon>Echinostomatoidea</taxon>
        <taxon>Fasciolidae</taxon>
        <taxon>Fasciolopsis</taxon>
    </lineage>
</organism>
<evidence type="ECO:0000313" key="2">
    <source>
        <dbReference type="Proteomes" id="UP000728185"/>
    </source>
</evidence>
<name>A0A8E0VKX0_9TREM</name>
<proteinExistence type="predicted"/>
<dbReference type="EMBL" id="LUCM01003912">
    <property type="protein sequence ID" value="KAA0195131.1"/>
    <property type="molecule type" value="Genomic_DNA"/>
</dbReference>
<reference evidence="1" key="1">
    <citation type="submission" date="2019-05" db="EMBL/GenBank/DDBJ databases">
        <title>Annotation for the trematode Fasciolopsis buski.</title>
        <authorList>
            <person name="Choi Y.-J."/>
        </authorList>
    </citation>
    <scope>NUCLEOTIDE SEQUENCE</scope>
    <source>
        <strain evidence="1">HT</strain>
        <tissue evidence="1">Whole worm</tissue>
    </source>
</reference>
<evidence type="ECO:0000313" key="1">
    <source>
        <dbReference type="EMBL" id="KAA0195131.1"/>
    </source>
</evidence>
<keyword evidence="2" id="KW-1185">Reference proteome</keyword>
<gene>
    <name evidence="1" type="ORF">FBUS_05194</name>
</gene>
<accession>A0A8E0VKX0</accession>
<dbReference type="AlphaFoldDB" id="A0A8E0VKX0"/>
<protein>
    <submittedName>
        <fullName evidence="1">Uncharacterized protein</fullName>
    </submittedName>
</protein>
<sequence>MRSRQDWNGTQWKLLLDVVIRSLTGNNLTATINSTKLANQLIHCPFNSKTMPAVGECGPIYLGSLPENLTQQPALQMTFEQNNPAHNLSSLYWKPYNYSLIGTPIECSRTSEKRRKLLHDTLQYWIMFAKKHRIWWSLGFGSLIGSMR</sequence>
<comment type="caution">
    <text evidence="1">The sequence shown here is derived from an EMBL/GenBank/DDBJ whole genome shotgun (WGS) entry which is preliminary data.</text>
</comment>
<dbReference type="Proteomes" id="UP000728185">
    <property type="component" value="Unassembled WGS sequence"/>
</dbReference>